<organism evidence="2 3">
    <name type="scientific">Planosporangium mesophilum</name>
    <dbReference type="NCBI Taxonomy" id="689768"/>
    <lineage>
        <taxon>Bacteria</taxon>
        <taxon>Bacillati</taxon>
        <taxon>Actinomycetota</taxon>
        <taxon>Actinomycetes</taxon>
        <taxon>Micromonosporales</taxon>
        <taxon>Micromonosporaceae</taxon>
        <taxon>Planosporangium</taxon>
    </lineage>
</organism>
<comment type="caution">
    <text evidence="2">The sequence shown here is derived from an EMBL/GenBank/DDBJ whole genome shotgun (WGS) entry which is preliminary data.</text>
</comment>
<keyword evidence="3" id="KW-1185">Reference proteome</keyword>
<feature type="region of interest" description="Disordered" evidence="1">
    <location>
        <begin position="206"/>
        <end position="240"/>
    </location>
</feature>
<sequence>MISQTALRLDRRTAEQLLAGDPTAGRDSHPPLAALLTAAAAPGRPDELARERVSMAAFQTACLTPAPRPGRLDMVKTAVLKVLTVKVLAIAAVTAGTGGVALAASTGVLPNPLAGPAPSASSGLTVAHPTAGSSRHTHEAGRDDATSNDAVKAPSPSLVGLCHAYGAGNKAEHGKALDNPAFSVLATAAGGRDKVDAFCQALVATPADGGAAKPGGKAGKDHPTGPPADHGSKPEANPKR</sequence>
<dbReference type="AlphaFoldDB" id="A0A8J3TF85"/>
<reference evidence="2" key="1">
    <citation type="submission" date="2021-01" db="EMBL/GenBank/DDBJ databases">
        <title>Whole genome shotgun sequence of Planosporangium mesophilum NBRC 109066.</title>
        <authorList>
            <person name="Komaki H."/>
            <person name="Tamura T."/>
        </authorList>
    </citation>
    <scope>NUCLEOTIDE SEQUENCE</scope>
    <source>
        <strain evidence="2">NBRC 109066</strain>
    </source>
</reference>
<protein>
    <submittedName>
        <fullName evidence="2">Uncharacterized protein</fullName>
    </submittedName>
</protein>
<feature type="region of interest" description="Disordered" evidence="1">
    <location>
        <begin position="116"/>
        <end position="152"/>
    </location>
</feature>
<dbReference type="Proteomes" id="UP000599074">
    <property type="component" value="Unassembled WGS sequence"/>
</dbReference>
<evidence type="ECO:0000313" key="3">
    <source>
        <dbReference type="Proteomes" id="UP000599074"/>
    </source>
</evidence>
<accession>A0A8J3TF85</accession>
<evidence type="ECO:0000256" key="1">
    <source>
        <dbReference type="SAM" id="MobiDB-lite"/>
    </source>
</evidence>
<proteinExistence type="predicted"/>
<evidence type="ECO:0000313" key="2">
    <source>
        <dbReference type="EMBL" id="GII25778.1"/>
    </source>
</evidence>
<name>A0A8J3TF85_9ACTN</name>
<gene>
    <name evidence="2" type="ORF">Pme01_53750</name>
</gene>
<feature type="compositionally biased region" description="Basic and acidic residues" evidence="1">
    <location>
        <begin position="136"/>
        <end position="145"/>
    </location>
</feature>
<dbReference type="EMBL" id="BOON01000058">
    <property type="protein sequence ID" value="GII25778.1"/>
    <property type="molecule type" value="Genomic_DNA"/>
</dbReference>
<feature type="compositionally biased region" description="Basic and acidic residues" evidence="1">
    <location>
        <begin position="230"/>
        <end position="240"/>
    </location>
</feature>
<dbReference type="RefSeq" id="WP_168117712.1">
    <property type="nucleotide sequence ID" value="NZ_BOON01000058.1"/>
</dbReference>